<evidence type="ECO:0000256" key="10">
    <source>
        <dbReference type="ARBA" id="ARBA00023136"/>
    </source>
</evidence>
<name>A0AAV7LRR1_PLEWA</name>
<dbReference type="GO" id="GO:0012505">
    <property type="term" value="C:endomembrane system"/>
    <property type="evidence" value="ECO:0007669"/>
    <property type="project" value="UniProtKB-SubCell"/>
</dbReference>
<feature type="domain" description="ABC transmembrane type-1" evidence="14">
    <location>
        <begin position="314"/>
        <end position="595"/>
    </location>
</feature>
<dbReference type="FunFam" id="1.20.1560.10:FF:000210">
    <property type="entry name" value="ATP-binding cassette, sub-family B (MDR/TAP), member 9"/>
    <property type="match status" value="1"/>
</dbReference>
<dbReference type="SUPFAM" id="SSF52540">
    <property type="entry name" value="P-loop containing nucleoside triphosphate hydrolases"/>
    <property type="match status" value="1"/>
</dbReference>
<dbReference type="InterPro" id="IPR036640">
    <property type="entry name" value="ABC1_TM_sf"/>
</dbReference>
<dbReference type="GO" id="GO:0016887">
    <property type="term" value="F:ATP hydrolysis activity"/>
    <property type="evidence" value="ECO:0007669"/>
    <property type="project" value="InterPro"/>
</dbReference>
<dbReference type="PROSITE" id="PS00211">
    <property type="entry name" value="ABC_TRANSPORTER_1"/>
    <property type="match status" value="1"/>
</dbReference>
<dbReference type="GO" id="GO:0015421">
    <property type="term" value="F:ABC-type oligopeptide transporter activity"/>
    <property type="evidence" value="ECO:0007669"/>
    <property type="project" value="TreeGrafter"/>
</dbReference>
<dbReference type="Pfam" id="PF00664">
    <property type="entry name" value="ABC_membrane"/>
    <property type="match status" value="1"/>
</dbReference>
<feature type="transmembrane region" description="Helical" evidence="12">
    <location>
        <begin position="236"/>
        <end position="259"/>
    </location>
</feature>
<dbReference type="CDD" id="cd03248">
    <property type="entry name" value="ABCC_TAP"/>
    <property type="match status" value="1"/>
</dbReference>
<dbReference type="SMART" id="SM00382">
    <property type="entry name" value="AAA"/>
    <property type="match status" value="1"/>
</dbReference>
<evidence type="ECO:0000256" key="3">
    <source>
        <dbReference type="ARBA" id="ARBA00022448"/>
    </source>
</evidence>
<keyword evidence="10 12" id="KW-0472">Membrane</keyword>
<reference evidence="15" key="1">
    <citation type="journal article" date="2022" name="bioRxiv">
        <title>Sequencing and chromosome-scale assembly of the giantPleurodeles waltlgenome.</title>
        <authorList>
            <person name="Brown T."/>
            <person name="Elewa A."/>
            <person name="Iarovenko S."/>
            <person name="Subramanian E."/>
            <person name="Araus A.J."/>
            <person name="Petzold A."/>
            <person name="Susuki M."/>
            <person name="Suzuki K.-i.T."/>
            <person name="Hayashi T."/>
            <person name="Toyoda A."/>
            <person name="Oliveira C."/>
            <person name="Osipova E."/>
            <person name="Leigh N.D."/>
            <person name="Simon A."/>
            <person name="Yun M.H."/>
        </authorList>
    </citation>
    <scope>NUCLEOTIDE SEQUENCE</scope>
    <source>
        <strain evidence="15">20211129_DDA</strain>
        <tissue evidence="15">Liver</tissue>
    </source>
</reference>
<feature type="domain" description="ABC transporter" evidence="13">
    <location>
        <begin position="628"/>
        <end position="864"/>
    </location>
</feature>
<evidence type="ECO:0000256" key="2">
    <source>
        <dbReference type="ARBA" id="ARBA00006493"/>
    </source>
</evidence>
<evidence type="ECO:0000256" key="7">
    <source>
        <dbReference type="ARBA" id="ARBA00022856"/>
    </source>
</evidence>
<dbReference type="SUPFAM" id="SSF90123">
    <property type="entry name" value="ABC transporter transmembrane region"/>
    <property type="match status" value="1"/>
</dbReference>
<dbReference type="GO" id="GO:0016020">
    <property type="term" value="C:membrane"/>
    <property type="evidence" value="ECO:0007669"/>
    <property type="project" value="InterPro"/>
</dbReference>
<feature type="transmembrane region" description="Helical" evidence="12">
    <location>
        <begin position="126"/>
        <end position="145"/>
    </location>
</feature>
<dbReference type="InterPro" id="IPR039421">
    <property type="entry name" value="Type_1_exporter"/>
</dbReference>
<feature type="transmembrane region" description="Helical" evidence="12">
    <location>
        <begin position="309"/>
        <end position="333"/>
    </location>
</feature>
<keyword evidence="9 12" id="KW-1133">Transmembrane helix</keyword>
<dbReference type="InterPro" id="IPR003593">
    <property type="entry name" value="AAA+_ATPase"/>
</dbReference>
<evidence type="ECO:0000256" key="11">
    <source>
        <dbReference type="SAM" id="MobiDB-lite"/>
    </source>
</evidence>
<feature type="region of interest" description="Disordered" evidence="11">
    <location>
        <begin position="1"/>
        <end position="27"/>
    </location>
</feature>
<evidence type="ECO:0000256" key="6">
    <source>
        <dbReference type="ARBA" id="ARBA00022840"/>
    </source>
</evidence>
<evidence type="ECO:0000259" key="14">
    <source>
        <dbReference type="PROSITE" id="PS50929"/>
    </source>
</evidence>
<keyword evidence="8" id="KW-1278">Translocase</keyword>
<dbReference type="PROSITE" id="PS50893">
    <property type="entry name" value="ABC_TRANSPORTER_2"/>
    <property type="match status" value="1"/>
</dbReference>
<protein>
    <recommendedName>
        <fullName evidence="17">ATP-binding cassette sub-family B member 9</fullName>
    </recommendedName>
</protein>
<keyword evidence="7" id="KW-0653">Protein transport</keyword>
<evidence type="ECO:0000256" key="9">
    <source>
        <dbReference type="ARBA" id="ARBA00022989"/>
    </source>
</evidence>
<evidence type="ECO:0000313" key="15">
    <source>
        <dbReference type="EMBL" id="KAJ1093235.1"/>
    </source>
</evidence>
<comment type="caution">
    <text evidence="15">The sequence shown here is derived from an EMBL/GenBank/DDBJ whole genome shotgun (WGS) entry which is preliminary data.</text>
</comment>
<dbReference type="EMBL" id="JANPWB010000015">
    <property type="protein sequence ID" value="KAJ1093235.1"/>
    <property type="molecule type" value="Genomic_DNA"/>
</dbReference>
<keyword evidence="6" id="KW-0067">ATP-binding</keyword>
<feature type="transmembrane region" description="Helical" evidence="12">
    <location>
        <begin position="207"/>
        <end position="224"/>
    </location>
</feature>
<gene>
    <name evidence="15" type="ORF">NDU88_006340</name>
</gene>
<feature type="transmembrane region" description="Helical" evidence="12">
    <location>
        <begin position="176"/>
        <end position="195"/>
    </location>
</feature>
<dbReference type="InterPro" id="IPR011527">
    <property type="entry name" value="ABC1_TM_dom"/>
</dbReference>
<keyword evidence="16" id="KW-1185">Reference proteome</keyword>
<dbReference type="InterPro" id="IPR017871">
    <property type="entry name" value="ABC_transporter-like_CS"/>
</dbReference>
<dbReference type="AlphaFoldDB" id="A0AAV7LRR1"/>
<dbReference type="PROSITE" id="PS50929">
    <property type="entry name" value="ABC_TM1F"/>
    <property type="match status" value="1"/>
</dbReference>
<comment type="similarity">
    <text evidence="2">Belongs to the ABC transporter superfamily. ABCB family. MHC peptide exporter (TC 3.A.1.209) subfamily.</text>
</comment>
<organism evidence="15 16">
    <name type="scientific">Pleurodeles waltl</name>
    <name type="common">Iberian ribbed newt</name>
    <dbReference type="NCBI Taxonomy" id="8319"/>
    <lineage>
        <taxon>Eukaryota</taxon>
        <taxon>Metazoa</taxon>
        <taxon>Chordata</taxon>
        <taxon>Craniata</taxon>
        <taxon>Vertebrata</taxon>
        <taxon>Euteleostomi</taxon>
        <taxon>Amphibia</taxon>
        <taxon>Batrachia</taxon>
        <taxon>Caudata</taxon>
        <taxon>Salamandroidea</taxon>
        <taxon>Salamandridae</taxon>
        <taxon>Pleurodelinae</taxon>
        <taxon>Pleurodeles</taxon>
    </lineage>
</organism>
<dbReference type="Pfam" id="PF00005">
    <property type="entry name" value="ABC_tran"/>
    <property type="match status" value="1"/>
</dbReference>
<dbReference type="GO" id="GO:0005524">
    <property type="term" value="F:ATP binding"/>
    <property type="evidence" value="ECO:0007669"/>
    <property type="project" value="UniProtKB-KW"/>
</dbReference>
<evidence type="ECO:0000256" key="12">
    <source>
        <dbReference type="SAM" id="Phobius"/>
    </source>
</evidence>
<dbReference type="PANTHER" id="PTHR43394">
    <property type="entry name" value="ATP-DEPENDENT PERMEASE MDL1, MITOCHONDRIAL"/>
    <property type="match status" value="1"/>
</dbReference>
<evidence type="ECO:0000256" key="4">
    <source>
        <dbReference type="ARBA" id="ARBA00022692"/>
    </source>
</evidence>
<feature type="transmembrane region" description="Helical" evidence="12">
    <location>
        <begin position="353"/>
        <end position="373"/>
    </location>
</feature>
<keyword evidence="3" id="KW-0813">Transport</keyword>
<evidence type="ECO:0000256" key="5">
    <source>
        <dbReference type="ARBA" id="ARBA00022741"/>
    </source>
</evidence>
<evidence type="ECO:0000256" key="8">
    <source>
        <dbReference type="ARBA" id="ARBA00022967"/>
    </source>
</evidence>
<comment type="subcellular location">
    <subcellularLocation>
        <location evidence="1">Endomembrane system</location>
        <topology evidence="1">Multi-pass membrane protein</topology>
    </subcellularLocation>
</comment>
<keyword evidence="5" id="KW-0547">Nucleotide-binding</keyword>
<evidence type="ECO:0000259" key="13">
    <source>
        <dbReference type="PROSITE" id="PS50893"/>
    </source>
</evidence>
<dbReference type="InterPro" id="IPR003439">
    <property type="entry name" value="ABC_transporter-like_ATP-bd"/>
</dbReference>
<dbReference type="FunFam" id="3.40.50.300:FF:000140">
    <property type="entry name" value="Lipid A export ATP-binding/permease protein MsbA"/>
    <property type="match status" value="1"/>
</dbReference>
<sequence>MRGVERDGCEAPGTEERQPQRRADPEGDATYAVVETATENFQGDTNTGTMVFSTPREHEGRSLRWRRWADPGSRNLPALPWKKSCPRIFSSEPASSAKNNGLKVFPVSRRAIPNIFKLLAAMKPRAATFVTLMFTAADLIITAFLHTNRGKSKTIFLDQVHLNVLSSTLDVWGPSLLRGLLLCGALIGVTNYGLLRQKWWTTSLATIYFVGAVTGIYALMQLLLQSGEQEAEGEPWLWSLLAWTCVSSVTLLSLWWIFLVPHSQEKGELNSENMKAEERPGKAASTNLQKGQPSVATIALLLSHCKPDAALIGVAFIFLLGSTLADIFSPYYAGLVMDGIVVQKSLDQVSNSVGFLTLFSVGSACSAGVRVYLFSSAYTRLNLRIRHLLFHALLSQEIGFFDEYQTGDIISRLTADTAKMSDVLAGNVNLFLRSAVKVLGIIIIMFSISWQLSLVTVLGFPIMLLVSKAYGSYYKKLAEGVQDAHAKANNIAVEVLSAMKTVRSFANEETESQLYKEKLQQVHILCKKEATAATFFTWSASFTQLVLQFSILYYGSHLVISGQITSGNLVSFIIYIFLLGDCMQDINSVHSALMQGVGAAEKVFQLLERKPVMVYEGTLAPEHLEGKVEFEHVTFAYPTRPNVHVLKNVSFTLHPGKVTALVGPSGSGKSSCVNILENFYPLHEGHVLLDGRPISTYDHKYLRKKVSLVSQEPVLFARSIRNNIMYGLEASPECAIVQAAEKANAHSFVSELPDGYNTEAGEKGAQLSGGQKQRVAIARALIRNPQILILDEATSALDAESEHAIQRAVGGNLQKHTVLIVAHRLSTVEKAHHIIVLDKGCVVQQGTHKQLMEEGGLYSKLVQRQVLVRDPGDEDSIGSVVQTSALQSATLRKATAGT</sequence>
<feature type="compositionally biased region" description="Basic and acidic residues" evidence="11">
    <location>
        <begin position="1"/>
        <end position="25"/>
    </location>
</feature>
<accession>A0AAV7LRR1</accession>
<keyword evidence="4 12" id="KW-0812">Transmembrane</keyword>
<dbReference type="PIRSF" id="PIRSF002773">
    <property type="entry name" value="ABC_prm/ATPase_B"/>
    <property type="match status" value="1"/>
</dbReference>
<dbReference type="Gene3D" id="1.20.1560.10">
    <property type="entry name" value="ABC transporter type 1, transmembrane domain"/>
    <property type="match status" value="1"/>
</dbReference>
<dbReference type="PANTHER" id="PTHR43394:SF21">
    <property type="entry name" value="ATP BINDING CASSETTE SUBFAMILY B MEMBER 9"/>
    <property type="match status" value="1"/>
</dbReference>
<dbReference type="Proteomes" id="UP001066276">
    <property type="component" value="Chromosome 11"/>
</dbReference>
<feature type="transmembrane region" description="Helical" evidence="12">
    <location>
        <begin position="438"/>
        <end position="466"/>
    </location>
</feature>
<evidence type="ECO:0000256" key="1">
    <source>
        <dbReference type="ARBA" id="ARBA00004127"/>
    </source>
</evidence>
<evidence type="ECO:0000313" key="16">
    <source>
        <dbReference type="Proteomes" id="UP001066276"/>
    </source>
</evidence>
<evidence type="ECO:0008006" key="17">
    <source>
        <dbReference type="Google" id="ProtNLM"/>
    </source>
</evidence>
<keyword evidence="7" id="KW-0571">Peptide transport</keyword>
<dbReference type="InterPro" id="IPR027417">
    <property type="entry name" value="P-loop_NTPase"/>
</dbReference>
<dbReference type="Gene3D" id="3.40.50.300">
    <property type="entry name" value="P-loop containing nucleotide triphosphate hydrolases"/>
    <property type="match status" value="1"/>
</dbReference>
<proteinExistence type="inferred from homology"/>